<dbReference type="RefSeq" id="WP_330795321.1">
    <property type="nucleotide sequence ID" value="NZ_JAZEWV010000009.1"/>
</dbReference>
<comment type="similarity">
    <text evidence="1">Belongs to the CbxX/CfxQ family.</text>
</comment>
<organism evidence="5 6">
    <name type="scientific">Actinacidiphila polyblastidii</name>
    <dbReference type="NCBI Taxonomy" id="3110430"/>
    <lineage>
        <taxon>Bacteria</taxon>
        <taxon>Bacillati</taxon>
        <taxon>Actinomycetota</taxon>
        <taxon>Actinomycetes</taxon>
        <taxon>Kitasatosporales</taxon>
        <taxon>Streptomycetaceae</taxon>
        <taxon>Actinacidiphila</taxon>
    </lineage>
</organism>
<dbReference type="Gene3D" id="1.10.8.60">
    <property type="match status" value="1"/>
</dbReference>
<dbReference type="CDD" id="cd00009">
    <property type="entry name" value="AAA"/>
    <property type="match status" value="1"/>
</dbReference>
<dbReference type="Pfam" id="PF00004">
    <property type="entry name" value="AAA"/>
    <property type="match status" value="1"/>
</dbReference>
<dbReference type="InterPro" id="IPR050773">
    <property type="entry name" value="CbxX/CfxQ_RuBisCO_ESX"/>
</dbReference>
<dbReference type="InterPro" id="IPR003959">
    <property type="entry name" value="ATPase_AAA_core"/>
</dbReference>
<evidence type="ECO:0000256" key="3">
    <source>
        <dbReference type="ARBA" id="ARBA00022840"/>
    </source>
</evidence>
<reference evidence="5 6" key="1">
    <citation type="submission" date="2023-12" db="EMBL/GenBank/DDBJ databases">
        <title>Streptomyces sp. V4-01.</title>
        <authorList>
            <person name="Somphong A."/>
            <person name="Phongsopitanun W."/>
        </authorList>
    </citation>
    <scope>NUCLEOTIDE SEQUENCE [LARGE SCALE GENOMIC DNA]</scope>
    <source>
        <strain evidence="5 6">V4-01</strain>
    </source>
</reference>
<keyword evidence="2" id="KW-0547">Nucleotide-binding</keyword>
<dbReference type="SUPFAM" id="SSF52540">
    <property type="entry name" value="P-loop containing nucleoside triphosphate hydrolases"/>
    <property type="match status" value="1"/>
</dbReference>
<sequence>MTVIHHVRPHARRGAFRTLAEALRAADHQDEIRVAAGEYPERLLIDRAVTLVAEEGPGTVRLTPVTPGLPALELSASATLNGVTVLGADPTRPLLLVTAGTTDLRDCDIAGGRVEVVRAASLRVTRSVVREAALAGVHADTTGTVWLADALVTDVEGTGIVLSGATTAHLTDSTVRAVGGSGVRVRGEATVTMRRCAVDGPGRNGLLVEERAAVLVDGCRVKDAAAEAVRVLGSSPRAADDGTGGVRITGGEVSGAGAAGILAAGTADVLVSTCSVHDSGAAGVSADGGARLELVDCRIADSHTSGVVVRGSARAVLADTTVRGAEGNGILVGDRAEVRVTGGIVRRTAYSAVHVAGEATAEIIALRVEDTPEHGIGATERARLTVEDCRLIACGLSGLHVDGYAAATVDGMTVRRGRNGVTAQSQGGVTIRHARIVDVERAGLTCGPGTSPELTGCQVSGAGTAGFVVAERAAPTLHDCSVSGSTGSGMVVAEGGDPTVVRLTVRDTGKNGLFVGEGGNGRYADCVLSATGYPAVYVGRGARPVLRDLLVTDAGEDFSADEGAEPEVERCASRGVEKAVWPAARASSARAASPSGAARGAAGVDGAAEVAAVTADGSVDVDGREAVPVENLEDLLAELDVLVGLERVKHDVASLVKLMRMVRRREDAGLAAPPLSRHLVFAGNPGTGKTTVARLYGRILAAVGLLARGHLVEADRSSLVGEYVGHTGPKTQRVFEEAMGGVLFIDEAYSLTPAAGSNDFGHEAIATLVKLMEDHRDSVVVIVAGYPEEMEHFIDSNPGLASRFSRTLLFEDYDTGELVNIVEHQAEAHQYRLTDPAREALMAYFEATPRGERFGNGRTARQTFQSMTERQAYRVAEMTAVPDESDLITLRPQDLPEWP</sequence>
<accession>A0ABU7PDI3</accession>
<gene>
    <name evidence="5" type="ORF">V2S66_14410</name>
</gene>
<name>A0ABU7PDI3_9ACTN</name>
<evidence type="ECO:0000313" key="5">
    <source>
        <dbReference type="EMBL" id="MEE4543157.1"/>
    </source>
</evidence>
<dbReference type="InterPro" id="IPR011050">
    <property type="entry name" value="Pectin_lyase_fold/virulence"/>
</dbReference>
<evidence type="ECO:0000313" key="6">
    <source>
        <dbReference type="Proteomes" id="UP001344658"/>
    </source>
</evidence>
<dbReference type="InterPro" id="IPR003593">
    <property type="entry name" value="AAA+_ATPase"/>
</dbReference>
<dbReference type="InterPro" id="IPR006626">
    <property type="entry name" value="PbH1"/>
</dbReference>
<dbReference type="Proteomes" id="UP001344658">
    <property type="component" value="Unassembled WGS sequence"/>
</dbReference>
<dbReference type="Pfam" id="PF13229">
    <property type="entry name" value="Beta_helix"/>
    <property type="match status" value="2"/>
</dbReference>
<dbReference type="PRINTS" id="PR00819">
    <property type="entry name" value="CBXCFQXSUPER"/>
</dbReference>
<dbReference type="SMART" id="SM00382">
    <property type="entry name" value="AAA"/>
    <property type="match status" value="1"/>
</dbReference>
<protein>
    <submittedName>
        <fullName evidence="5">Right-handed parallel beta-helix repeat-containing protein</fullName>
    </submittedName>
</protein>
<keyword evidence="6" id="KW-1185">Reference proteome</keyword>
<dbReference type="InterPro" id="IPR012334">
    <property type="entry name" value="Pectin_lyas_fold"/>
</dbReference>
<evidence type="ECO:0000256" key="1">
    <source>
        <dbReference type="ARBA" id="ARBA00010378"/>
    </source>
</evidence>
<evidence type="ECO:0000259" key="4">
    <source>
        <dbReference type="SMART" id="SM00382"/>
    </source>
</evidence>
<keyword evidence="3" id="KW-0067">ATP-binding</keyword>
<dbReference type="EMBL" id="JAZEWV010000009">
    <property type="protein sequence ID" value="MEE4543157.1"/>
    <property type="molecule type" value="Genomic_DNA"/>
</dbReference>
<dbReference type="PANTHER" id="PTHR43392:SF2">
    <property type="entry name" value="AAA-TYPE ATPASE FAMILY PROTEIN _ ANKYRIN REPEAT FAMILY PROTEIN"/>
    <property type="match status" value="1"/>
</dbReference>
<feature type="domain" description="AAA+ ATPase" evidence="4">
    <location>
        <begin position="675"/>
        <end position="814"/>
    </location>
</feature>
<dbReference type="InterPro" id="IPR027417">
    <property type="entry name" value="P-loop_NTPase"/>
</dbReference>
<dbReference type="PANTHER" id="PTHR43392">
    <property type="entry name" value="AAA-TYPE ATPASE FAMILY PROTEIN / ANKYRIN REPEAT FAMILY PROTEIN"/>
    <property type="match status" value="1"/>
</dbReference>
<evidence type="ECO:0000256" key="2">
    <source>
        <dbReference type="ARBA" id="ARBA00022741"/>
    </source>
</evidence>
<proteinExistence type="inferred from homology"/>
<dbReference type="InterPro" id="IPR000641">
    <property type="entry name" value="CbxX/CfxQ"/>
</dbReference>
<comment type="caution">
    <text evidence="5">The sequence shown here is derived from an EMBL/GenBank/DDBJ whole genome shotgun (WGS) entry which is preliminary data.</text>
</comment>
<dbReference type="SMART" id="SM00710">
    <property type="entry name" value="PbH1"/>
    <property type="match status" value="16"/>
</dbReference>
<dbReference type="Gene3D" id="2.160.20.10">
    <property type="entry name" value="Single-stranded right-handed beta-helix, Pectin lyase-like"/>
    <property type="match status" value="3"/>
</dbReference>
<dbReference type="SUPFAM" id="SSF51126">
    <property type="entry name" value="Pectin lyase-like"/>
    <property type="match status" value="3"/>
</dbReference>
<dbReference type="InterPro" id="IPR041627">
    <property type="entry name" value="AAA_lid_6"/>
</dbReference>
<dbReference type="Gene3D" id="3.40.50.300">
    <property type="entry name" value="P-loop containing nucleotide triphosphate hydrolases"/>
    <property type="match status" value="1"/>
</dbReference>
<dbReference type="Pfam" id="PF17866">
    <property type="entry name" value="AAA_lid_6"/>
    <property type="match status" value="1"/>
</dbReference>
<dbReference type="InterPro" id="IPR039448">
    <property type="entry name" value="Beta_helix"/>
</dbReference>